<dbReference type="VEuPathDB" id="CryptoDB:Vbra_1006"/>
<keyword evidence="5" id="KW-0148">Chlorophyll</keyword>
<feature type="chain" id="PRO_5005190450" evidence="6">
    <location>
        <begin position="21"/>
        <end position="232"/>
    </location>
</feature>
<evidence type="ECO:0000256" key="1">
    <source>
        <dbReference type="ARBA" id="ARBA00004229"/>
    </source>
</evidence>
<organism evidence="7 8">
    <name type="scientific">Vitrella brassicaformis (strain CCMP3155)</name>
    <dbReference type="NCBI Taxonomy" id="1169540"/>
    <lineage>
        <taxon>Eukaryota</taxon>
        <taxon>Sar</taxon>
        <taxon>Alveolata</taxon>
        <taxon>Colpodellida</taxon>
        <taxon>Vitrellaceae</taxon>
        <taxon>Vitrella</taxon>
    </lineage>
</organism>
<evidence type="ECO:0000313" key="8">
    <source>
        <dbReference type="Proteomes" id="UP000041254"/>
    </source>
</evidence>
<dbReference type="GO" id="GO:0009765">
    <property type="term" value="P:photosynthesis, light harvesting"/>
    <property type="evidence" value="ECO:0007669"/>
    <property type="project" value="InterPro"/>
</dbReference>
<evidence type="ECO:0000256" key="6">
    <source>
        <dbReference type="SAM" id="SignalP"/>
    </source>
</evidence>
<name>A0A0G4GPM6_VITBC</name>
<feature type="signal peptide" evidence="6">
    <location>
        <begin position="1"/>
        <end position="20"/>
    </location>
</feature>
<dbReference type="OrthoDB" id="422766at2759"/>
<reference evidence="7 8" key="1">
    <citation type="submission" date="2014-11" db="EMBL/GenBank/DDBJ databases">
        <authorList>
            <person name="Zhu J."/>
            <person name="Qi W."/>
            <person name="Song R."/>
        </authorList>
    </citation>
    <scope>NUCLEOTIDE SEQUENCE [LARGE SCALE GENOMIC DNA]</scope>
</reference>
<gene>
    <name evidence="7" type="ORF">Vbra_1006</name>
</gene>
<dbReference type="InParanoid" id="A0A0G4GPM6"/>
<keyword evidence="3" id="KW-0602">Photosynthesis</keyword>
<feature type="binding site" evidence="5">
    <location>
        <position position="133"/>
    </location>
    <ligand>
        <name>chlorophyll a</name>
        <dbReference type="ChEBI" id="CHEBI:58416"/>
        <label>1</label>
    </ligand>
</feature>
<feature type="binding site" description="axial binding residue" evidence="5">
    <location>
        <position position="105"/>
    </location>
    <ligand>
        <name>chlorophyll a</name>
        <dbReference type="ChEBI" id="CHEBI:58416"/>
        <label>2</label>
    </ligand>
    <ligandPart>
        <name>Mg</name>
        <dbReference type="ChEBI" id="CHEBI:25107"/>
    </ligandPart>
</feature>
<evidence type="ECO:0000256" key="4">
    <source>
        <dbReference type="ARBA" id="ARBA00022640"/>
    </source>
</evidence>
<dbReference type="AlphaFoldDB" id="A0A0G4GPM6"/>
<evidence type="ECO:0000313" key="7">
    <source>
        <dbReference type="EMBL" id="CEM32304.1"/>
    </source>
</evidence>
<dbReference type="SUPFAM" id="SSF103511">
    <property type="entry name" value="Chlorophyll a-b binding protein"/>
    <property type="match status" value="1"/>
</dbReference>
<feature type="binding site" evidence="5">
    <location>
        <position position="88"/>
    </location>
    <ligand>
        <name>chlorophyll a</name>
        <dbReference type="ChEBI" id="CHEBI:58416"/>
        <label>1</label>
    </ligand>
</feature>
<feature type="binding site" evidence="5">
    <location>
        <position position="199"/>
    </location>
    <ligand>
        <name>chlorophyll a</name>
        <dbReference type="ChEBI" id="CHEBI:58416"/>
        <label>1</label>
    </ligand>
</feature>
<dbReference type="InterPro" id="IPR022796">
    <property type="entry name" value="Chloroa_b-bind"/>
</dbReference>
<dbReference type="GO" id="GO:0009507">
    <property type="term" value="C:chloroplast"/>
    <property type="evidence" value="ECO:0007669"/>
    <property type="project" value="UniProtKB-SubCell"/>
</dbReference>
<protein>
    <submittedName>
        <fullName evidence="7">Uncharacterized protein</fullName>
    </submittedName>
</protein>
<dbReference type="InterPro" id="IPR001344">
    <property type="entry name" value="Chloro_AB-bd_pln"/>
</dbReference>
<accession>A0A0G4GPM6</accession>
<dbReference type="GO" id="GO:0016168">
    <property type="term" value="F:chlorophyll binding"/>
    <property type="evidence" value="ECO:0007669"/>
    <property type="project" value="UniProtKB-KW"/>
</dbReference>
<proteinExistence type="predicted"/>
<keyword evidence="8" id="KW-1185">Reference proteome</keyword>
<feature type="binding site" evidence="5">
    <location>
        <position position="103"/>
    </location>
    <ligand>
        <name>chlorophyll a</name>
        <dbReference type="ChEBI" id="CHEBI:58416"/>
        <label>1</label>
    </ligand>
</feature>
<dbReference type="Pfam" id="PF00504">
    <property type="entry name" value="Chloroa_b-bind"/>
    <property type="match status" value="1"/>
</dbReference>
<sequence length="232" mass="25167">MQRFMVQGCLLSALVVLSHGLDAGRSDAAFVPSSGLRSLSRAGSSRRAGSAPETTMMAELPVAVPFLGRPKNLPNIPGDKGFDPLGFSEWANMDWMREAELKHGRISMLAFLGYVVADMFKLPGPEHAVSSLQAHDKAVEYGAMGQILLWVSFLEMISLVALTQTVNMGSGRKPGAFGFDPLGFCKNKDPDYVRDMEEKEITHCRAAMLAISGVLTQDAVFKTGFPYIGSYT</sequence>
<keyword evidence="6" id="KW-0732">Signal</keyword>
<dbReference type="PANTHER" id="PTHR21649">
    <property type="entry name" value="CHLOROPHYLL A/B BINDING PROTEIN"/>
    <property type="match status" value="1"/>
</dbReference>
<feature type="binding site" evidence="5">
    <location>
        <position position="200"/>
    </location>
    <ligand>
        <name>chlorophyll a</name>
        <dbReference type="ChEBI" id="CHEBI:58416"/>
        <label>1</label>
    </ligand>
</feature>
<dbReference type="STRING" id="1169540.A0A0G4GPM6"/>
<comment type="subcellular location">
    <subcellularLocation>
        <location evidence="1">Plastid</location>
        <location evidence="1">Chloroplast</location>
    </subcellularLocation>
</comment>
<feature type="binding site" description="axial binding residue" evidence="5">
    <location>
        <position position="217"/>
    </location>
    <ligand>
        <name>chlorophyll a</name>
        <dbReference type="ChEBI" id="CHEBI:58416"/>
        <label>3</label>
    </ligand>
    <ligandPart>
        <name>Mg</name>
        <dbReference type="ChEBI" id="CHEBI:25107"/>
    </ligandPart>
</feature>
<evidence type="ECO:0000256" key="2">
    <source>
        <dbReference type="ARBA" id="ARBA00022528"/>
    </source>
</evidence>
<evidence type="ECO:0000256" key="3">
    <source>
        <dbReference type="ARBA" id="ARBA00022531"/>
    </source>
</evidence>
<keyword evidence="2" id="KW-0150">Chloroplast</keyword>
<feature type="binding site" evidence="5">
    <location>
        <position position="205"/>
    </location>
    <ligand>
        <name>chlorophyll a</name>
        <dbReference type="ChEBI" id="CHEBI:58416"/>
        <label>1</label>
    </ligand>
</feature>
<keyword evidence="4" id="KW-0934">Plastid</keyword>
<dbReference type="Gene3D" id="1.10.3460.10">
    <property type="entry name" value="Chlorophyll a/b binding protein domain"/>
    <property type="match status" value="1"/>
</dbReference>
<evidence type="ECO:0000256" key="5">
    <source>
        <dbReference type="PIRSR" id="PIRSR601344-1"/>
    </source>
</evidence>
<dbReference type="EMBL" id="CDMY01000748">
    <property type="protein sequence ID" value="CEM32304.1"/>
    <property type="molecule type" value="Genomic_DNA"/>
</dbReference>
<dbReference type="GO" id="GO:0016020">
    <property type="term" value="C:membrane"/>
    <property type="evidence" value="ECO:0007669"/>
    <property type="project" value="InterPro"/>
</dbReference>
<dbReference type="Proteomes" id="UP000041254">
    <property type="component" value="Unassembled WGS sequence"/>
</dbReference>
<feature type="binding site" evidence="5">
    <location>
        <position position="100"/>
    </location>
    <ligand>
        <name>chlorophyll a</name>
        <dbReference type="ChEBI" id="CHEBI:58416"/>
        <label>1</label>
    </ligand>
</feature>
<keyword evidence="5" id="KW-0157">Chromophore</keyword>
<dbReference type="PhylomeDB" id="A0A0G4GPM6"/>